<accession>A0AAE0ZJ32</accession>
<keyword evidence="2" id="KW-1185">Reference proteome</keyword>
<evidence type="ECO:0000313" key="1">
    <source>
        <dbReference type="EMBL" id="KAK3770394.1"/>
    </source>
</evidence>
<dbReference type="Proteomes" id="UP001283361">
    <property type="component" value="Unassembled WGS sequence"/>
</dbReference>
<reference evidence="1" key="1">
    <citation type="journal article" date="2023" name="G3 (Bethesda)">
        <title>A reference genome for the long-term kleptoplast-retaining sea slug Elysia crispata morphotype clarki.</title>
        <authorList>
            <person name="Eastman K.E."/>
            <person name="Pendleton A.L."/>
            <person name="Shaikh M.A."/>
            <person name="Suttiyut T."/>
            <person name="Ogas R."/>
            <person name="Tomko P."/>
            <person name="Gavelis G."/>
            <person name="Widhalm J.R."/>
            <person name="Wisecaver J.H."/>
        </authorList>
    </citation>
    <scope>NUCLEOTIDE SEQUENCE</scope>
    <source>
        <strain evidence="1">ECLA1</strain>
    </source>
</reference>
<gene>
    <name evidence="1" type="ORF">RRG08_036144</name>
</gene>
<dbReference type="EMBL" id="JAWDGP010003850">
    <property type="protein sequence ID" value="KAK3770394.1"/>
    <property type="molecule type" value="Genomic_DNA"/>
</dbReference>
<proteinExistence type="predicted"/>
<name>A0AAE0ZJ32_9GAST</name>
<organism evidence="1 2">
    <name type="scientific">Elysia crispata</name>
    <name type="common">lettuce slug</name>
    <dbReference type="NCBI Taxonomy" id="231223"/>
    <lineage>
        <taxon>Eukaryota</taxon>
        <taxon>Metazoa</taxon>
        <taxon>Spiralia</taxon>
        <taxon>Lophotrochozoa</taxon>
        <taxon>Mollusca</taxon>
        <taxon>Gastropoda</taxon>
        <taxon>Heterobranchia</taxon>
        <taxon>Euthyneura</taxon>
        <taxon>Panpulmonata</taxon>
        <taxon>Sacoglossa</taxon>
        <taxon>Placobranchoidea</taxon>
        <taxon>Plakobranchidae</taxon>
        <taxon>Elysia</taxon>
    </lineage>
</organism>
<evidence type="ECO:0000313" key="2">
    <source>
        <dbReference type="Proteomes" id="UP001283361"/>
    </source>
</evidence>
<comment type="caution">
    <text evidence="1">The sequence shown here is derived from an EMBL/GenBank/DDBJ whole genome shotgun (WGS) entry which is preliminary data.</text>
</comment>
<sequence>MVISSRDRQCSLCDVAFKNDDVHDLVISRASRPWLRVLPPAAPCCPPCFVPRLRRSAAPPAAAAPVHPAPVHLATQPVPAGCSAGAQLIRAEFIPPFVSN</sequence>
<protein>
    <submittedName>
        <fullName evidence="1">Uncharacterized protein</fullName>
    </submittedName>
</protein>
<dbReference type="AlphaFoldDB" id="A0AAE0ZJ32"/>